<organism evidence="13 14">
    <name type="scientific">Dryobates pubescens</name>
    <name type="common">Downy woodpecker</name>
    <name type="synonym">Picoides pubescens</name>
    <dbReference type="NCBI Taxonomy" id="118200"/>
    <lineage>
        <taxon>Eukaryota</taxon>
        <taxon>Metazoa</taxon>
        <taxon>Chordata</taxon>
        <taxon>Craniata</taxon>
        <taxon>Vertebrata</taxon>
        <taxon>Euteleostomi</taxon>
        <taxon>Archelosauria</taxon>
        <taxon>Archosauria</taxon>
        <taxon>Dinosauria</taxon>
        <taxon>Saurischia</taxon>
        <taxon>Theropoda</taxon>
        <taxon>Coelurosauria</taxon>
        <taxon>Aves</taxon>
        <taxon>Neognathae</taxon>
        <taxon>Neoaves</taxon>
        <taxon>Telluraves</taxon>
        <taxon>Coraciimorphae</taxon>
        <taxon>Piciformes</taxon>
        <taxon>Picidae</taxon>
        <taxon>Dryobates</taxon>
    </lineage>
</organism>
<sequence length="266" mass="29886">ELAAVVWAFSKGLQSPLYVVTDSLYVAGILERIEHARIREVKKQRLFELLHALEAAISQRSLPYVVIHIRSHKWAEGLGEENDRADKLVALSAPLNEFTMAREAHATFHQNAKGLHRQVKITMEEARGIVRACPSCSHMGQGLGVGVNPRGSGPLELWQMDVTHVSAFGKQKYVHVVIDTYSKFVWATAQTGERALHVQRHLTVCFAIMGVPKKIKMDNGPAYTSERIRKFCQQWGIQHVTGIPNSPTGQAIVERMNQTSKRYLEK</sequence>
<dbReference type="InterPro" id="IPR017856">
    <property type="entry name" value="Integrase-like_N"/>
</dbReference>
<dbReference type="InterPro" id="IPR036397">
    <property type="entry name" value="RNaseH_sf"/>
</dbReference>
<evidence type="ECO:0000313" key="14">
    <source>
        <dbReference type="Proteomes" id="UP000053875"/>
    </source>
</evidence>
<keyword evidence="4" id="KW-0540">Nuclease</keyword>
<keyword evidence="9" id="KW-0862">Zinc</keyword>
<feature type="domain" description="Integrase-type" evidence="10">
    <location>
        <begin position="96"/>
        <end position="137"/>
    </location>
</feature>
<feature type="non-terminal residue" evidence="13">
    <location>
        <position position="1"/>
    </location>
</feature>
<keyword evidence="5" id="KW-0479">Metal-binding</keyword>
<evidence type="ECO:0000313" key="13">
    <source>
        <dbReference type="EMBL" id="KFV67124.1"/>
    </source>
</evidence>
<dbReference type="InterPro" id="IPR012337">
    <property type="entry name" value="RNaseH-like_sf"/>
</dbReference>
<dbReference type="Proteomes" id="UP000053875">
    <property type="component" value="Unassembled WGS sequence"/>
</dbReference>
<dbReference type="InterPro" id="IPR001584">
    <property type="entry name" value="Integrase_cat-core"/>
</dbReference>
<evidence type="ECO:0000256" key="7">
    <source>
        <dbReference type="ARBA" id="ARBA00022801"/>
    </source>
</evidence>
<dbReference type="EC" id="2.7.7.49" evidence="1"/>
<feature type="domain" description="RNase H type-1" evidence="11">
    <location>
        <begin position="1"/>
        <end position="94"/>
    </location>
</feature>
<dbReference type="Pfam" id="PF00665">
    <property type="entry name" value="rve"/>
    <property type="match status" value="1"/>
</dbReference>
<dbReference type="PROSITE" id="PS50876">
    <property type="entry name" value="ZF_INTEGRASE"/>
    <property type="match status" value="1"/>
</dbReference>
<keyword evidence="6" id="KW-0255">Endonuclease</keyword>
<dbReference type="InterPro" id="IPR003308">
    <property type="entry name" value="Integrase_Zn-bd_dom_N"/>
</dbReference>
<evidence type="ECO:0000256" key="2">
    <source>
        <dbReference type="ARBA" id="ARBA00022679"/>
    </source>
</evidence>
<evidence type="ECO:0000259" key="10">
    <source>
        <dbReference type="PROSITE" id="PS50876"/>
    </source>
</evidence>
<keyword evidence="8" id="KW-0695">RNA-directed DNA polymerase</keyword>
<gene>
    <name evidence="13" type="ORF">N307_07273</name>
</gene>
<dbReference type="AlphaFoldDB" id="A0A093GK06"/>
<proteinExistence type="predicted"/>
<dbReference type="PANTHER" id="PTHR41694">
    <property type="entry name" value="ENDOGENOUS RETROVIRUS GROUP K MEMBER POL PROTEIN"/>
    <property type="match status" value="1"/>
</dbReference>
<dbReference type="InterPro" id="IPR002156">
    <property type="entry name" value="RNaseH_domain"/>
</dbReference>
<evidence type="ECO:0000256" key="1">
    <source>
        <dbReference type="ARBA" id="ARBA00012493"/>
    </source>
</evidence>
<dbReference type="PANTHER" id="PTHR41694:SF3">
    <property type="entry name" value="RNA-DIRECTED DNA POLYMERASE-RELATED"/>
    <property type="match status" value="1"/>
</dbReference>
<feature type="domain" description="Integrase catalytic" evidence="12">
    <location>
        <begin position="150"/>
        <end position="266"/>
    </location>
</feature>
<dbReference type="STRING" id="118200.A0A093GK06"/>
<keyword evidence="7" id="KW-0378">Hydrolase</keyword>
<dbReference type="PROSITE" id="PS50879">
    <property type="entry name" value="RNASE_H_1"/>
    <property type="match status" value="1"/>
</dbReference>
<keyword evidence="3" id="KW-0548">Nucleotidyltransferase</keyword>
<keyword evidence="14" id="KW-1185">Reference proteome</keyword>
<dbReference type="GO" id="GO:0003964">
    <property type="term" value="F:RNA-directed DNA polymerase activity"/>
    <property type="evidence" value="ECO:0007669"/>
    <property type="project" value="UniProtKB-KW"/>
</dbReference>
<evidence type="ECO:0000259" key="11">
    <source>
        <dbReference type="PROSITE" id="PS50879"/>
    </source>
</evidence>
<evidence type="ECO:0000256" key="8">
    <source>
        <dbReference type="ARBA" id="ARBA00022918"/>
    </source>
</evidence>
<evidence type="ECO:0000259" key="12">
    <source>
        <dbReference type="PROSITE" id="PS50994"/>
    </source>
</evidence>
<dbReference type="Gene3D" id="1.10.10.200">
    <property type="match status" value="1"/>
</dbReference>
<dbReference type="EMBL" id="KL215889">
    <property type="protein sequence ID" value="KFV67124.1"/>
    <property type="molecule type" value="Genomic_DNA"/>
</dbReference>
<dbReference type="Gene3D" id="3.30.420.10">
    <property type="entry name" value="Ribonuclease H-like superfamily/Ribonuclease H"/>
    <property type="match status" value="2"/>
</dbReference>
<evidence type="ECO:0000256" key="6">
    <source>
        <dbReference type="ARBA" id="ARBA00022759"/>
    </source>
</evidence>
<dbReference type="SUPFAM" id="SSF46919">
    <property type="entry name" value="N-terminal Zn binding domain of HIV integrase"/>
    <property type="match status" value="1"/>
</dbReference>
<evidence type="ECO:0000256" key="5">
    <source>
        <dbReference type="ARBA" id="ARBA00022723"/>
    </source>
</evidence>
<accession>A0A093GK06</accession>
<evidence type="ECO:0000256" key="4">
    <source>
        <dbReference type="ARBA" id="ARBA00022722"/>
    </source>
</evidence>
<reference evidence="13 14" key="1">
    <citation type="submission" date="2014-04" db="EMBL/GenBank/DDBJ databases">
        <title>Genome evolution of avian class.</title>
        <authorList>
            <person name="Zhang G."/>
            <person name="Li C."/>
        </authorList>
    </citation>
    <scope>NUCLEOTIDE SEQUENCE [LARGE SCALE GENOMIC DNA]</scope>
    <source>
        <strain evidence="13">BGI_N307</strain>
    </source>
</reference>
<evidence type="ECO:0000256" key="3">
    <source>
        <dbReference type="ARBA" id="ARBA00022695"/>
    </source>
</evidence>
<dbReference type="PROSITE" id="PS50994">
    <property type="entry name" value="INTEGRASE"/>
    <property type="match status" value="1"/>
</dbReference>
<dbReference type="Pfam" id="PF02022">
    <property type="entry name" value="Integrase_Zn"/>
    <property type="match status" value="1"/>
</dbReference>
<dbReference type="GO" id="GO:0004523">
    <property type="term" value="F:RNA-DNA hybrid ribonuclease activity"/>
    <property type="evidence" value="ECO:0007669"/>
    <property type="project" value="InterPro"/>
</dbReference>
<dbReference type="Pfam" id="PF00075">
    <property type="entry name" value="RNase_H"/>
    <property type="match status" value="1"/>
</dbReference>
<feature type="non-terminal residue" evidence="13">
    <location>
        <position position="266"/>
    </location>
</feature>
<keyword evidence="9" id="KW-0863">Zinc-finger</keyword>
<evidence type="ECO:0000256" key="9">
    <source>
        <dbReference type="PROSITE-ProRule" id="PRU00450"/>
    </source>
</evidence>
<name>A0A093GK06_DRYPU</name>
<dbReference type="GO" id="GO:0035613">
    <property type="term" value="F:RNA stem-loop binding"/>
    <property type="evidence" value="ECO:0007669"/>
    <property type="project" value="TreeGrafter"/>
</dbReference>
<dbReference type="SUPFAM" id="SSF53098">
    <property type="entry name" value="Ribonuclease H-like"/>
    <property type="match status" value="2"/>
</dbReference>
<protein>
    <recommendedName>
        <fullName evidence="1">RNA-directed DNA polymerase</fullName>
        <ecNumber evidence="1">2.7.7.49</ecNumber>
    </recommendedName>
</protein>
<keyword evidence="2" id="KW-0808">Transferase</keyword>
<dbReference type="GO" id="GO:0008270">
    <property type="term" value="F:zinc ion binding"/>
    <property type="evidence" value="ECO:0007669"/>
    <property type="project" value="UniProtKB-KW"/>
</dbReference>
<dbReference type="GO" id="GO:0015074">
    <property type="term" value="P:DNA integration"/>
    <property type="evidence" value="ECO:0007669"/>
    <property type="project" value="InterPro"/>
</dbReference>